<proteinExistence type="predicted"/>
<keyword evidence="1" id="KW-1133">Transmembrane helix</keyword>
<feature type="transmembrane region" description="Helical" evidence="1">
    <location>
        <begin position="6"/>
        <end position="23"/>
    </location>
</feature>
<feature type="transmembrane region" description="Helical" evidence="1">
    <location>
        <begin position="83"/>
        <end position="105"/>
    </location>
</feature>
<name>A0A4R3HZ02_9GAMM</name>
<dbReference type="AlphaFoldDB" id="A0A4R3HZ02"/>
<keyword evidence="1" id="KW-0812">Transmembrane</keyword>
<keyword evidence="1" id="KW-0472">Membrane</keyword>
<sequence length="107" mass="12862">MLIIFKVVVGFLILSTLYWFYLCKKMYGMLGTRHESVYEELGKPTLFLNNTIENGRKFNRFLFKREWLSLDDVELEKHGGFMYFYFFVHGAIFVFLIVGNFFGWFKP</sequence>
<accession>A0A4R3HZ02</accession>
<evidence type="ECO:0000256" key="1">
    <source>
        <dbReference type="SAM" id="Phobius"/>
    </source>
</evidence>
<dbReference type="RefSeq" id="WP_132703605.1">
    <property type="nucleotide sequence ID" value="NZ_SLZR01000022.1"/>
</dbReference>
<dbReference type="OrthoDB" id="7067540at2"/>
<keyword evidence="3" id="KW-1185">Reference proteome</keyword>
<gene>
    <name evidence="2" type="ORF">BCF53_1223</name>
</gene>
<dbReference type="EMBL" id="SLZR01000022">
    <property type="protein sequence ID" value="TCS36729.1"/>
    <property type="molecule type" value="Genomic_DNA"/>
</dbReference>
<evidence type="ECO:0000313" key="2">
    <source>
        <dbReference type="EMBL" id="TCS36729.1"/>
    </source>
</evidence>
<reference evidence="2 3" key="1">
    <citation type="submission" date="2019-03" db="EMBL/GenBank/DDBJ databases">
        <title>Genomic Encyclopedia of Archaeal and Bacterial Type Strains, Phase II (KMG-II): from individual species to whole genera.</title>
        <authorList>
            <person name="Goeker M."/>
        </authorList>
    </citation>
    <scope>NUCLEOTIDE SEQUENCE [LARGE SCALE GENOMIC DNA]</scope>
    <source>
        <strain evidence="2 3">DSM 15388</strain>
    </source>
</reference>
<organism evidence="2 3">
    <name type="scientific">Reinekea marinisedimentorum</name>
    <dbReference type="NCBI Taxonomy" id="230495"/>
    <lineage>
        <taxon>Bacteria</taxon>
        <taxon>Pseudomonadati</taxon>
        <taxon>Pseudomonadota</taxon>
        <taxon>Gammaproteobacteria</taxon>
        <taxon>Oceanospirillales</taxon>
        <taxon>Saccharospirillaceae</taxon>
        <taxon>Reinekea</taxon>
    </lineage>
</organism>
<evidence type="ECO:0000313" key="3">
    <source>
        <dbReference type="Proteomes" id="UP000295793"/>
    </source>
</evidence>
<comment type="caution">
    <text evidence="2">The sequence shown here is derived from an EMBL/GenBank/DDBJ whole genome shotgun (WGS) entry which is preliminary data.</text>
</comment>
<dbReference type="Proteomes" id="UP000295793">
    <property type="component" value="Unassembled WGS sequence"/>
</dbReference>
<protein>
    <submittedName>
        <fullName evidence="2">Uncharacterized protein</fullName>
    </submittedName>
</protein>